<keyword evidence="2" id="KW-0238">DNA-binding</keyword>
<dbReference type="InterPro" id="IPR009057">
    <property type="entry name" value="Homeodomain-like_sf"/>
</dbReference>
<dbReference type="Gene3D" id="2.60.40.10">
    <property type="entry name" value="Immunoglobulins"/>
    <property type="match status" value="1"/>
</dbReference>
<evidence type="ECO:0000256" key="3">
    <source>
        <dbReference type="ARBA" id="ARBA00023163"/>
    </source>
</evidence>
<comment type="caution">
    <text evidence="7">The sequence shown here is derived from an EMBL/GenBank/DDBJ whole genome shotgun (WGS) entry which is preliminary data.</text>
</comment>
<keyword evidence="4" id="KW-0472">Membrane</keyword>
<reference evidence="7 8" key="1">
    <citation type="submission" date="2017-08" db="EMBL/GenBank/DDBJ databases">
        <title>Comparative genomics of non-oral Prevotella species.</title>
        <authorList>
            <person name="Accetto T."/>
            <person name="Nograsek B."/>
            <person name="Avgustin G."/>
        </authorList>
    </citation>
    <scope>NUCLEOTIDE SEQUENCE [LARGE SCALE GENOMIC DNA]</scope>
    <source>
        <strain evidence="7 8">TC1-1</strain>
    </source>
</reference>
<dbReference type="Pfam" id="PF07495">
    <property type="entry name" value="Y_Y_Y"/>
    <property type="match status" value="1"/>
</dbReference>
<protein>
    <recommendedName>
        <fullName evidence="6">HTH araC/xylS-type domain-containing protein</fullName>
    </recommendedName>
</protein>
<dbReference type="SUPFAM" id="SSF63829">
    <property type="entry name" value="Calcium-dependent phosphotriesterase"/>
    <property type="match status" value="1"/>
</dbReference>
<dbReference type="InterPro" id="IPR011123">
    <property type="entry name" value="Y_Y_Y"/>
</dbReference>
<dbReference type="Proteomes" id="UP000216189">
    <property type="component" value="Unassembled WGS sequence"/>
</dbReference>
<keyword evidence="4" id="KW-1133">Transmembrane helix</keyword>
<evidence type="ECO:0000256" key="1">
    <source>
        <dbReference type="ARBA" id="ARBA00023015"/>
    </source>
</evidence>
<proteinExistence type="predicted"/>
<sequence>MRTYLLMMLLMVISTVKSQTYDTTFYNEDSGLTQWHVTQMLQDHNGMMWFSTWNGLNRFDGKEFIAFKSKAGDGSNMPTDRIRDMILAKNNDIYCRVDETWYRFSQKDGKFYNLTVRANRILNSVSHRQTRFMKGKEEKLFEMYDRQGNLWCIMKNGIQKLTPSHSPVKQLDQVGHSSQIRAFFKDHKGQIWISSREEKCIYLFDRSLHFKKSIPIQASAYTIAEDAQGQILLGCKPEGLLIGNENGFQRCSPPLDIYDIITSSHEPTWIASFQGIFQLKGGKLTSWLPPTAPQMRFRKIFRKGNVLLGATTEGLFVADIKNKKFILHQKEANRVNSMSSSACMNILEHQGHLYIATESGGVNEILNTNLLDKQLRFRHFDMSMGLASDIALSMVSLGNNILIVSSNKLIILNPQTGKSRSLSKHFLQRSCRFCDATPIRLADGRWLLGLQDGAIQINEKALQGSRFRPYLALTAISIENHPTLYHADALNKITLQTDERTLSLSFAALDYSDPHHILYAYRLADDTEWHYLGHNRTITLPELKPGDYELLIQSTNADGTWSNNTRKLSIHVTPKFTETIWFTLLNLLTIITILAIGGYTYYYIKRMKSQQRETLEAYLALLHTEEQEQKTAQEKTSKPQLSEQDDAIMKRVMTFVEEHIGDTDAGVSEMAEAALMSKSNLTRKLKELIGLTPGDFLKEARIKKATELLKNTNMNISEIAYMCGFNDPKYFSKVFKSSIGKTPSEYRE</sequence>
<dbReference type="SMART" id="SM00342">
    <property type="entry name" value="HTH_ARAC"/>
    <property type="match status" value="1"/>
</dbReference>
<dbReference type="InterPro" id="IPR018060">
    <property type="entry name" value="HTH_AraC"/>
</dbReference>
<accession>A0ABX4EDY4</accession>
<feature type="signal peptide" evidence="5">
    <location>
        <begin position="1"/>
        <end position="18"/>
    </location>
</feature>
<dbReference type="PROSITE" id="PS01124">
    <property type="entry name" value="HTH_ARAC_FAMILY_2"/>
    <property type="match status" value="1"/>
</dbReference>
<evidence type="ECO:0000256" key="2">
    <source>
        <dbReference type="ARBA" id="ARBA00023125"/>
    </source>
</evidence>
<dbReference type="PRINTS" id="PR00032">
    <property type="entry name" value="HTHARAC"/>
</dbReference>
<feature type="chain" id="PRO_5045697432" description="HTH araC/xylS-type domain-containing protein" evidence="5">
    <location>
        <begin position="19"/>
        <end position="748"/>
    </location>
</feature>
<dbReference type="PANTHER" id="PTHR43280">
    <property type="entry name" value="ARAC-FAMILY TRANSCRIPTIONAL REGULATOR"/>
    <property type="match status" value="1"/>
</dbReference>
<dbReference type="InterPro" id="IPR015943">
    <property type="entry name" value="WD40/YVTN_repeat-like_dom_sf"/>
</dbReference>
<dbReference type="Gene3D" id="1.10.10.60">
    <property type="entry name" value="Homeodomain-like"/>
    <property type="match status" value="2"/>
</dbReference>
<dbReference type="SUPFAM" id="SSF50998">
    <property type="entry name" value="Quinoprotein alcohol dehydrogenase-like"/>
    <property type="match status" value="1"/>
</dbReference>
<dbReference type="PANTHER" id="PTHR43280:SF2">
    <property type="entry name" value="HTH-TYPE TRANSCRIPTIONAL REGULATOR EXSA"/>
    <property type="match status" value="1"/>
</dbReference>
<dbReference type="InterPro" id="IPR011047">
    <property type="entry name" value="Quinoprotein_ADH-like_sf"/>
</dbReference>
<dbReference type="Pfam" id="PF12833">
    <property type="entry name" value="HTH_18"/>
    <property type="match status" value="1"/>
</dbReference>
<evidence type="ECO:0000256" key="5">
    <source>
        <dbReference type="SAM" id="SignalP"/>
    </source>
</evidence>
<keyword evidence="3" id="KW-0804">Transcription</keyword>
<evidence type="ECO:0000313" key="7">
    <source>
        <dbReference type="EMBL" id="OYP53034.1"/>
    </source>
</evidence>
<dbReference type="SUPFAM" id="SSF46689">
    <property type="entry name" value="Homeodomain-like"/>
    <property type="match status" value="1"/>
</dbReference>
<evidence type="ECO:0000313" key="8">
    <source>
        <dbReference type="Proteomes" id="UP000216189"/>
    </source>
</evidence>
<dbReference type="RefSeq" id="WP_094449165.1">
    <property type="nucleotide sequence ID" value="NZ_CP091802.1"/>
</dbReference>
<feature type="transmembrane region" description="Helical" evidence="4">
    <location>
        <begin position="580"/>
        <end position="604"/>
    </location>
</feature>
<name>A0ABX4EDY4_SEGBR</name>
<dbReference type="InterPro" id="IPR020449">
    <property type="entry name" value="Tscrpt_reg_AraC-type_HTH"/>
</dbReference>
<dbReference type="InterPro" id="IPR018062">
    <property type="entry name" value="HTH_AraC-typ_CS"/>
</dbReference>
<feature type="domain" description="HTH araC/xylS-type" evidence="6">
    <location>
        <begin position="650"/>
        <end position="748"/>
    </location>
</feature>
<dbReference type="Gene3D" id="2.130.10.10">
    <property type="entry name" value="YVTN repeat-like/Quinoprotein amine dehydrogenase"/>
    <property type="match status" value="2"/>
</dbReference>
<dbReference type="EMBL" id="NPJF01000074">
    <property type="protein sequence ID" value="OYP53034.1"/>
    <property type="molecule type" value="Genomic_DNA"/>
</dbReference>
<keyword evidence="5" id="KW-0732">Signal</keyword>
<dbReference type="PROSITE" id="PS00041">
    <property type="entry name" value="HTH_ARAC_FAMILY_1"/>
    <property type="match status" value="1"/>
</dbReference>
<keyword evidence="4" id="KW-0812">Transmembrane</keyword>
<organism evidence="7 8">
    <name type="scientific">Segatella bryantii</name>
    <name type="common">Prevotella bryantii</name>
    <dbReference type="NCBI Taxonomy" id="77095"/>
    <lineage>
        <taxon>Bacteria</taxon>
        <taxon>Pseudomonadati</taxon>
        <taxon>Bacteroidota</taxon>
        <taxon>Bacteroidia</taxon>
        <taxon>Bacteroidales</taxon>
        <taxon>Prevotellaceae</taxon>
        <taxon>Segatella</taxon>
    </lineage>
</organism>
<evidence type="ECO:0000256" key="4">
    <source>
        <dbReference type="SAM" id="Phobius"/>
    </source>
</evidence>
<evidence type="ECO:0000259" key="6">
    <source>
        <dbReference type="PROSITE" id="PS01124"/>
    </source>
</evidence>
<keyword evidence="1" id="KW-0805">Transcription regulation</keyword>
<keyword evidence="8" id="KW-1185">Reference proteome</keyword>
<dbReference type="InterPro" id="IPR013783">
    <property type="entry name" value="Ig-like_fold"/>
</dbReference>
<gene>
    <name evidence="7" type="ORF">CIK91_14040</name>
</gene>